<dbReference type="EMBL" id="CP072648">
    <property type="protein sequence ID" value="QUW03212.1"/>
    <property type="molecule type" value="Genomic_DNA"/>
</dbReference>
<reference evidence="5 6" key="1">
    <citation type="submission" date="2021-03" db="EMBL/GenBank/DDBJ databases">
        <title>Genomic and phenotypic characterization of Chloracidobacterium isolates provides evidence for multiple species.</title>
        <authorList>
            <person name="Saini M.K."/>
            <person name="Costas A.M.G."/>
            <person name="Tank M."/>
            <person name="Bryant D.A."/>
        </authorList>
    </citation>
    <scope>NUCLEOTIDE SEQUENCE [LARGE SCALE GENOMIC DNA]</scope>
    <source>
        <strain evidence="5 6">BV2-C</strain>
    </source>
</reference>
<dbReference type="PIRSF" id="PIRSF006078">
    <property type="entry name" value="GlxK"/>
    <property type="match status" value="1"/>
</dbReference>
<evidence type="ECO:0000256" key="4">
    <source>
        <dbReference type="PIRNR" id="PIRNR006078"/>
    </source>
</evidence>
<evidence type="ECO:0000313" key="5">
    <source>
        <dbReference type="EMBL" id="QUW03212.1"/>
    </source>
</evidence>
<dbReference type="Proteomes" id="UP000676506">
    <property type="component" value="Chromosome 1"/>
</dbReference>
<dbReference type="Gene3D" id="3.90.1510.10">
    <property type="entry name" value="Glycerate kinase, domain 2"/>
    <property type="match status" value="1"/>
</dbReference>
<dbReference type="Pfam" id="PF02595">
    <property type="entry name" value="Gly_kinase"/>
    <property type="match status" value="1"/>
</dbReference>
<evidence type="ECO:0000256" key="1">
    <source>
        <dbReference type="ARBA" id="ARBA00006284"/>
    </source>
</evidence>
<evidence type="ECO:0000256" key="2">
    <source>
        <dbReference type="ARBA" id="ARBA00022679"/>
    </source>
</evidence>
<dbReference type="InterPro" id="IPR036129">
    <property type="entry name" value="Glycerate_kinase_sf"/>
</dbReference>
<protein>
    <submittedName>
        <fullName evidence="5">Glycerate kinase</fullName>
    </submittedName>
</protein>
<keyword evidence="6" id="KW-1185">Reference proteome</keyword>
<dbReference type="PANTHER" id="PTHR21599">
    <property type="entry name" value="GLYCERATE KINASE"/>
    <property type="match status" value="1"/>
</dbReference>
<dbReference type="SUPFAM" id="SSF110738">
    <property type="entry name" value="Glycerate kinase I"/>
    <property type="match status" value="1"/>
</dbReference>
<organism evidence="5 6">
    <name type="scientific">Chloracidobacterium validum</name>
    <dbReference type="NCBI Taxonomy" id="2821543"/>
    <lineage>
        <taxon>Bacteria</taxon>
        <taxon>Pseudomonadati</taxon>
        <taxon>Acidobacteriota</taxon>
        <taxon>Terriglobia</taxon>
        <taxon>Terriglobales</taxon>
        <taxon>Acidobacteriaceae</taxon>
        <taxon>Chloracidobacterium</taxon>
    </lineage>
</organism>
<dbReference type="NCBIfam" id="TIGR00045">
    <property type="entry name" value="glycerate kinase"/>
    <property type="match status" value="1"/>
</dbReference>
<accession>A0ABX8B9X4</accession>
<dbReference type="InterPro" id="IPR018193">
    <property type="entry name" value="Glyc_kinase_flavodox-like_fold"/>
</dbReference>
<dbReference type="Gene3D" id="3.40.50.10350">
    <property type="entry name" value="Glycerate kinase, domain 1"/>
    <property type="match status" value="1"/>
</dbReference>
<dbReference type="InterPro" id="IPR018197">
    <property type="entry name" value="Glycerate_kinase_RE-like"/>
</dbReference>
<keyword evidence="2 4" id="KW-0808">Transferase</keyword>
<comment type="similarity">
    <text evidence="1 4">Belongs to the glycerate kinase type-1 family.</text>
</comment>
<dbReference type="InterPro" id="IPR004381">
    <property type="entry name" value="Glycerate_kinase"/>
</dbReference>
<dbReference type="RefSeq" id="WP_211429103.1">
    <property type="nucleotide sequence ID" value="NZ_CP072648.1"/>
</dbReference>
<proteinExistence type="inferred from homology"/>
<sequence length="377" mass="39520">MILVASNPFKGTLSSVRATQAIANGLRRASPGLAVELLPLSDGGCCFLTVLRRLQTGLRRRQTNVRPLVGKRVTVRFLESEAGTAYAEMATVAGLHLIPEAARQPAHLSSRPVGELLHKLAAEPHIRTIVLGLGDTATMDGGAGLLHGLGVKLLASDGTAVAPGNVGLGQVSKLDLTELSHYWQAFRARGGRLIGACDVRNPLLGPDGAVHTFALQKGAKPEELPELEANMRHWAAFLEATTGRQASQLPGAGAAGGVAFALSAWAGAELVSGTQWLTQLPAFQAVLDRATAIFTGEGQLDRQSLNGKTTGVLAALGRSRNIPVVAFAGRVTLTADEWQEAGFTAVQELPPHPLNQAGRALSACAAEAMTNLRSWTI</sequence>
<gene>
    <name evidence="5" type="ORF">J8C06_01870</name>
</gene>
<keyword evidence="3 4" id="KW-0418">Kinase</keyword>
<evidence type="ECO:0000313" key="6">
    <source>
        <dbReference type="Proteomes" id="UP000676506"/>
    </source>
</evidence>
<evidence type="ECO:0000256" key="3">
    <source>
        <dbReference type="ARBA" id="ARBA00022777"/>
    </source>
</evidence>
<dbReference type="PANTHER" id="PTHR21599:SF0">
    <property type="entry name" value="GLYCERATE KINASE"/>
    <property type="match status" value="1"/>
</dbReference>
<dbReference type="GO" id="GO:0016301">
    <property type="term" value="F:kinase activity"/>
    <property type="evidence" value="ECO:0007669"/>
    <property type="project" value="UniProtKB-KW"/>
</dbReference>
<name>A0ABX8B9X4_9BACT</name>